<keyword evidence="3" id="KW-1185">Reference proteome</keyword>
<evidence type="ECO:0000313" key="2">
    <source>
        <dbReference type="EMBL" id="SDK82829.1"/>
    </source>
</evidence>
<dbReference type="EMBL" id="FNGA01000002">
    <property type="protein sequence ID" value="SDK82829.1"/>
    <property type="molecule type" value="Genomic_DNA"/>
</dbReference>
<dbReference type="AlphaFoldDB" id="A0A1G9F301"/>
<dbReference type="Pfam" id="PF00535">
    <property type="entry name" value="Glycos_transf_2"/>
    <property type="match status" value="1"/>
</dbReference>
<dbReference type="Gene3D" id="3.90.550.10">
    <property type="entry name" value="Spore Coat Polysaccharide Biosynthesis Protein SpsA, Chain A"/>
    <property type="match status" value="1"/>
</dbReference>
<dbReference type="RefSeq" id="WP_092159519.1">
    <property type="nucleotide sequence ID" value="NZ_FNGA01000002.1"/>
</dbReference>
<dbReference type="SUPFAM" id="SSF53448">
    <property type="entry name" value="Nucleotide-diphospho-sugar transferases"/>
    <property type="match status" value="1"/>
</dbReference>
<dbReference type="InterPro" id="IPR001173">
    <property type="entry name" value="Glyco_trans_2-like"/>
</dbReference>
<feature type="domain" description="Glycosyltransferase 2-like" evidence="1">
    <location>
        <begin position="215"/>
        <end position="280"/>
    </location>
</feature>
<proteinExistence type="predicted"/>
<dbReference type="OrthoDB" id="9815923at2"/>
<name>A0A1G9F301_9BACT</name>
<dbReference type="InterPro" id="IPR029044">
    <property type="entry name" value="Nucleotide-diphossugar_trans"/>
</dbReference>
<gene>
    <name evidence="2" type="ORF">SAMN05660337_1364</name>
</gene>
<reference evidence="3" key="1">
    <citation type="submission" date="2016-10" db="EMBL/GenBank/DDBJ databases">
        <authorList>
            <person name="Varghese N."/>
            <person name="Submissions S."/>
        </authorList>
    </citation>
    <scope>NUCLEOTIDE SEQUENCE [LARGE SCALE GENOMIC DNA]</scope>
    <source>
        <strain evidence="3">DSM 16995</strain>
    </source>
</reference>
<sequence>MKHPFDLYSEQILSFKLEGQKQDNAVVKSCKTEAIVQKHLQFAAKSGSSSIILFGTGDGDLAEDLAKYKPEWMQLIICELYPENIQKLRESNFAPDANNSNTHLLVDSSIWAIFMLLIQYGFTAGKSHLILNPCIQDESKKKHQSLQKLFSGCNHIQTPEHFDTDVKISAAAIVSPDEPDLNSFISSFPAWLYELVLIWDCTNYSDIPGISCDSDIKIVNICNPLNNDFASQRNVMLSHCRGDWIIYLDADERFLNEDWELLKKVASYKQCEGWYFPRLTFYPDKDYCRMGYGLWPDLQLRFFRKSSKIKFINKVHEQIVGLEGQTGIIAGSPIRHLTHLIKNRDEIESKLANFNNATAGKFNHKLGSEFPKLASDLLKPQKNVPLLPIILPSIII</sequence>
<evidence type="ECO:0000313" key="3">
    <source>
        <dbReference type="Proteomes" id="UP000199053"/>
    </source>
</evidence>
<dbReference type="GO" id="GO:0016740">
    <property type="term" value="F:transferase activity"/>
    <property type="evidence" value="ECO:0007669"/>
    <property type="project" value="UniProtKB-KW"/>
</dbReference>
<organism evidence="2 3">
    <name type="scientific">Maridesulfovibrio ferrireducens</name>
    <dbReference type="NCBI Taxonomy" id="246191"/>
    <lineage>
        <taxon>Bacteria</taxon>
        <taxon>Pseudomonadati</taxon>
        <taxon>Thermodesulfobacteriota</taxon>
        <taxon>Desulfovibrionia</taxon>
        <taxon>Desulfovibrionales</taxon>
        <taxon>Desulfovibrionaceae</taxon>
        <taxon>Maridesulfovibrio</taxon>
    </lineage>
</organism>
<protein>
    <submittedName>
        <fullName evidence="2">Glycosyl transferase family 2</fullName>
    </submittedName>
</protein>
<dbReference type="STRING" id="246191.SAMN05660337_1364"/>
<evidence type="ECO:0000259" key="1">
    <source>
        <dbReference type="Pfam" id="PF00535"/>
    </source>
</evidence>
<accession>A0A1G9F301</accession>
<dbReference type="Proteomes" id="UP000199053">
    <property type="component" value="Unassembled WGS sequence"/>
</dbReference>
<keyword evidence="2" id="KW-0808">Transferase</keyword>